<feature type="compositionally biased region" description="Basic and acidic residues" evidence="1">
    <location>
        <begin position="364"/>
        <end position="394"/>
    </location>
</feature>
<dbReference type="OMA" id="NDDAWFQ"/>
<dbReference type="Proteomes" id="UP000596660">
    <property type="component" value="Unplaced"/>
</dbReference>
<feature type="compositionally biased region" description="Low complexity" evidence="1">
    <location>
        <begin position="247"/>
        <end position="259"/>
    </location>
</feature>
<name>A0A803MH55_CHEQI</name>
<dbReference type="RefSeq" id="XP_021726016.1">
    <property type="nucleotide sequence ID" value="XM_021870324.1"/>
</dbReference>
<keyword evidence="3" id="KW-1185">Reference proteome</keyword>
<dbReference type="AlphaFoldDB" id="A0A803MH55"/>
<dbReference type="Gramene" id="AUR62029307-RA">
    <property type="protein sequence ID" value="AUR62029307-RA:cds"/>
    <property type="gene ID" value="AUR62029307"/>
</dbReference>
<proteinExistence type="predicted"/>
<evidence type="ECO:0000256" key="1">
    <source>
        <dbReference type="SAM" id="MobiDB-lite"/>
    </source>
</evidence>
<gene>
    <name evidence="2" type="primary">LOC110693193</name>
</gene>
<feature type="region of interest" description="Disordered" evidence="1">
    <location>
        <begin position="359"/>
        <end position="404"/>
    </location>
</feature>
<sequence>MMVQSRIKVKENDENGVGASKRRSIADVDHWAFLEEFEAPMWADLTLETTLISEDNDDEWFHTSHPFHHHSARHLRSAFAHPDVGNDLFNLCSPKFPSSVSKSRGKDYRSKDCISNCRQISVNKEHPVNDLGGRVSVTNIMSSQDSIPKVSHEHQSEASSSITSVVNYSERRVALNPQSASTSGVSTSTITNVSMQRDSKAFEVSKEAFGHTGGLLNALRNNLRKSRATRPASRVEICEDRDFNGHKSSAGKSSVGSSSTGYDTKGKGLAVVPRTDCSKQVKVEMNINIGSKGQKTSYGRPNQRLSNSKFEVKKTPAGYKQNKDKNPNVRDLGKLAKPVHERVKAKNINEISVCTRSTYSSKMKGKDYSSKMEGKDDSSKMKGKDDSSRMKGKDAAATSRSLAASKSKVVLQTTQKNSLNRSRNVAQGVKAKVQSSRFDKAVSSGKENMRGKAVLSLRSGGKDNKPVVRVSDLKGRISRMNDGIRSLDTRVHLR</sequence>
<dbReference type="EnsemblPlants" id="AUR62029307-RA">
    <property type="protein sequence ID" value="AUR62029307-RA:cds"/>
    <property type="gene ID" value="AUR62029307"/>
</dbReference>
<dbReference type="GeneID" id="110693193"/>
<dbReference type="OrthoDB" id="1923324at2759"/>
<reference evidence="2" key="2">
    <citation type="submission" date="2021-03" db="UniProtKB">
        <authorList>
            <consortium name="EnsemblPlants"/>
        </authorList>
    </citation>
    <scope>IDENTIFICATION</scope>
</reference>
<feature type="region of interest" description="Disordered" evidence="1">
    <location>
        <begin position="243"/>
        <end position="267"/>
    </location>
</feature>
<reference evidence="2" key="1">
    <citation type="journal article" date="2017" name="Nature">
        <title>The genome of Chenopodium quinoa.</title>
        <authorList>
            <person name="Jarvis D.E."/>
            <person name="Ho Y.S."/>
            <person name="Lightfoot D.J."/>
            <person name="Schmoeckel S.M."/>
            <person name="Li B."/>
            <person name="Borm T.J.A."/>
            <person name="Ohyanagi H."/>
            <person name="Mineta K."/>
            <person name="Michell C.T."/>
            <person name="Saber N."/>
            <person name="Kharbatia N.M."/>
            <person name="Rupper R.R."/>
            <person name="Sharp A.R."/>
            <person name="Dally N."/>
            <person name="Boughton B.A."/>
            <person name="Woo Y.H."/>
            <person name="Gao G."/>
            <person name="Schijlen E.G.W.M."/>
            <person name="Guo X."/>
            <person name="Momin A.A."/>
            <person name="Negrao S."/>
            <person name="Al-Babili S."/>
            <person name="Gehring C."/>
            <person name="Roessner U."/>
            <person name="Jung C."/>
            <person name="Murphy K."/>
            <person name="Arold S.T."/>
            <person name="Gojobori T."/>
            <person name="van der Linden C.G."/>
            <person name="van Loo E.N."/>
            <person name="Jellen E.N."/>
            <person name="Maughan P.J."/>
            <person name="Tester M."/>
        </authorList>
    </citation>
    <scope>NUCLEOTIDE SEQUENCE [LARGE SCALE GENOMIC DNA]</scope>
    <source>
        <strain evidence="2">cv. PI 614886</strain>
    </source>
</reference>
<evidence type="ECO:0000313" key="3">
    <source>
        <dbReference type="Proteomes" id="UP000596660"/>
    </source>
</evidence>
<protein>
    <submittedName>
        <fullName evidence="2">Uncharacterized protein</fullName>
    </submittedName>
</protein>
<accession>A0A803MH55</accession>
<evidence type="ECO:0000313" key="2">
    <source>
        <dbReference type="EnsemblPlants" id="AUR62029307-RA:cds"/>
    </source>
</evidence>
<organism evidence="2 3">
    <name type="scientific">Chenopodium quinoa</name>
    <name type="common">Quinoa</name>
    <dbReference type="NCBI Taxonomy" id="63459"/>
    <lineage>
        <taxon>Eukaryota</taxon>
        <taxon>Viridiplantae</taxon>
        <taxon>Streptophyta</taxon>
        <taxon>Embryophyta</taxon>
        <taxon>Tracheophyta</taxon>
        <taxon>Spermatophyta</taxon>
        <taxon>Magnoliopsida</taxon>
        <taxon>eudicotyledons</taxon>
        <taxon>Gunneridae</taxon>
        <taxon>Pentapetalae</taxon>
        <taxon>Caryophyllales</taxon>
        <taxon>Chenopodiaceae</taxon>
        <taxon>Chenopodioideae</taxon>
        <taxon>Atripliceae</taxon>
        <taxon>Chenopodium</taxon>
    </lineage>
</organism>
<dbReference type="KEGG" id="cqi:110693193"/>